<proteinExistence type="predicted"/>
<evidence type="ECO:0000256" key="1">
    <source>
        <dbReference type="SAM" id="MobiDB-lite"/>
    </source>
</evidence>
<dbReference type="AlphaFoldDB" id="A0A1B8ZRB9"/>
<comment type="caution">
    <text evidence="2">The sequence shown here is derived from an EMBL/GenBank/DDBJ whole genome shotgun (WGS) entry which is preliminary data.</text>
</comment>
<gene>
    <name evidence="2" type="ORF">BBI00_07175</name>
</gene>
<reference evidence="3" key="1">
    <citation type="submission" date="2016-07" db="EMBL/GenBank/DDBJ databases">
        <authorList>
            <person name="Florea S."/>
            <person name="Webb J.S."/>
            <person name="Jaromczyk J."/>
            <person name="Schardl C.L."/>
        </authorList>
    </citation>
    <scope>NUCLEOTIDE SEQUENCE [LARGE SCALE GENOMIC DNA]</scope>
    <source>
        <strain evidence="3">CC-VM-7</strain>
    </source>
</reference>
<feature type="region of interest" description="Disordered" evidence="1">
    <location>
        <begin position="1"/>
        <end position="29"/>
    </location>
</feature>
<dbReference type="EMBL" id="MAYG01000001">
    <property type="protein sequence ID" value="OCA74135.1"/>
    <property type="molecule type" value="Genomic_DNA"/>
</dbReference>
<protein>
    <submittedName>
        <fullName evidence="2">Uncharacterized protein</fullName>
    </submittedName>
</protein>
<accession>A0A1B8ZRB9</accession>
<sequence>MVLGPSVTKTHDYIRNPSKNPNYKEKTQEEKKIDPVKIHMVIFLLKMIILKLRKIMKALYNFKVIFNSLYPIQNQ</sequence>
<evidence type="ECO:0000313" key="2">
    <source>
        <dbReference type="EMBL" id="OCA74135.1"/>
    </source>
</evidence>
<organism evidence="2 3">
    <name type="scientific">Chryseobacterium arthrosphaerae</name>
    <dbReference type="NCBI Taxonomy" id="651561"/>
    <lineage>
        <taxon>Bacteria</taxon>
        <taxon>Pseudomonadati</taxon>
        <taxon>Bacteroidota</taxon>
        <taxon>Flavobacteriia</taxon>
        <taxon>Flavobacteriales</taxon>
        <taxon>Weeksellaceae</taxon>
        <taxon>Chryseobacterium group</taxon>
        <taxon>Chryseobacterium</taxon>
    </lineage>
</organism>
<name>A0A1B8ZRB9_9FLAO</name>
<dbReference type="Proteomes" id="UP000093432">
    <property type="component" value="Unassembled WGS sequence"/>
</dbReference>
<evidence type="ECO:0000313" key="3">
    <source>
        <dbReference type="Proteomes" id="UP000093432"/>
    </source>
</evidence>